<keyword evidence="1" id="KW-1185">Reference proteome</keyword>
<evidence type="ECO:0000313" key="2">
    <source>
        <dbReference type="RefSeq" id="XP_075095892.1"/>
    </source>
</evidence>
<evidence type="ECO:0000313" key="1">
    <source>
        <dbReference type="Proteomes" id="UP000790787"/>
    </source>
</evidence>
<dbReference type="RefSeq" id="XP_075095892.1">
    <property type="nucleotide sequence ID" value="XM_075239791.1"/>
</dbReference>
<name>A0AC58TF69_TOBAC</name>
<organism evidence="1 2">
    <name type="scientific">Nicotiana tabacum</name>
    <name type="common">Common tobacco</name>
    <dbReference type="NCBI Taxonomy" id="4097"/>
    <lineage>
        <taxon>Eukaryota</taxon>
        <taxon>Viridiplantae</taxon>
        <taxon>Streptophyta</taxon>
        <taxon>Embryophyta</taxon>
        <taxon>Tracheophyta</taxon>
        <taxon>Spermatophyta</taxon>
        <taxon>Magnoliopsida</taxon>
        <taxon>eudicotyledons</taxon>
        <taxon>Gunneridae</taxon>
        <taxon>Pentapetalae</taxon>
        <taxon>asterids</taxon>
        <taxon>lamiids</taxon>
        <taxon>Solanales</taxon>
        <taxon>Solanaceae</taxon>
        <taxon>Nicotianoideae</taxon>
        <taxon>Nicotianeae</taxon>
        <taxon>Nicotiana</taxon>
    </lineage>
</organism>
<sequence length="241" mass="27735">MRVLVAIDNSEESFNALKWILDYFLRQPSHTTEEEKEPSTKLSLVHVMEPFPQYAYPGTHVIESATRAQAQEAARILARASEMCKDKMVKAETLILEGDPKNMLCEATEKMNIDLLAVGSRGLGQIKRLRCCIMRLIKELMLKWPSSGSMLRSTRPRPRAWSKMLNGRLGGNLSRRSVLRALMLRPRLKFPRRRKTGLEGWPSLRKTPIARANLKVGKILRTRPPMKTKQFRMLGSFCYFY</sequence>
<proteinExistence type="predicted"/>
<protein>
    <submittedName>
        <fullName evidence="2">Uncharacterized protein LOC142173874 isoform X1</fullName>
    </submittedName>
</protein>
<accession>A0AC58TF69</accession>
<reference evidence="1" key="1">
    <citation type="journal article" date="2014" name="Nat. Commun.">
        <title>The tobacco genome sequence and its comparison with those of tomato and potato.</title>
        <authorList>
            <person name="Sierro N."/>
            <person name="Battey J.N."/>
            <person name="Ouadi S."/>
            <person name="Bakaher N."/>
            <person name="Bovet L."/>
            <person name="Willig A."/>
            <person name="Goepfert S."/>
            <person name="Peitsch M.C."/>
            <person name="Ivanov N.V."/>
        </authorList>
    </citation>
    <scope>NUCLEOTIDE SEQUENCE [LARGE SCALE GENOMIC DNA]</scope>
</reference>
<gene>
    <name evidence="2" type="primary">LOC142173874</name>
</gene>
<reference evidence="2" key="2">
    <citation type="submission" date="2025-08" db="UniProtKB">
        <authorList>
            <consortium name="RefSeq"/>
        </authorList>
    </citation>
    <scope>IDENTIFICATION</scope>
    <source>
        <tissue evidence="2">Leaf</tissue>
    </source>
</reference>
<dbReference type="Proteomes" id="UP000790787">
    <property type="component" value="Chromosome 19"/>
</dbReference>